<dbReference type="Proteomes" id="UP001372834">
    <property type="component" value="Unassembled WGS sequence"/>
</dbReference>
<accession>A0AAN8S8G6</accession>
<protein>
    <submittedName>
        <fullName evidence="2">Uncharacterized protein</fullName>
    </submittedName>
</protein>
<reference evidence="2 3" key="1">
    <citation type="submission" date="2023-10" db="EMBL/GenBank/DDBJ databases">
        <title>Genomes of two closely related lineages of the louse Polyplax serrata with different host specificities.</title>
        <authorList>
            <person name="Martinu J."/>
            <person name="Tarabai H."/>
            <person name="Stefka J."/>
            <person name="Hypsa V."/>
        </authorList>
    </citation>
    <scope>NUCLEOTIDE SEQUENCE [LARGE SCALE GENOMIC DNA]</scope>
    <source>
        <strain evidence="2">HR10_N</strain>
    </source>
</reference>
<evidence type="ECO:0000313" key="2">
    <source>
        <dbReference type="EMBL" id="KAK6638674.1"/>
    </source>
</evidence>
<dbReference type="AlphaFoldDB" id="A0AAN8S8G6"/>
<proteinExistence type="predicted"/>
<evidence type="ECO:0000256" key="1">
    <source>
        <dbReference type="SAM" id="MobiDB-lite"/>
    </source>
</evidence>
<feature type="region of interest" description="Disordered" evidence="1">
    <location>
        <begin position="66"/>
        <end position="96"/>
    </location>
</feature>
<sequence>MLEKSFFALNKFELWFIKTREADESFHGAKALTTCRRVNCDKNRLGQKKGRRFVSVWGNNNADMDVERQQKDKKSLKRGKTIGRCASSQPKKHGKTCGLKMRRVTATGVDGCVWGGEKRARGRLKKSRARDE</sequence>
<gene>
    <name evidence="2" type="ORF">RUM43_006941</name>
</gene>
<name>A0AAN8S8G6_POLSC</name>
<comment type="caution">
    <text evidence="2">The sequence shown here is derived from an EMBL/GenBank/DDBJ whole genome shotgun (WGS) entry which is preliminary data.</text>
</comment>
<organism evidence="2 3">
    <name type="scientific">Polyplax serrata</name>
    <name type="common">Common mouse louse</name>
    <dbReference type="NCBI Taxonomy" id="468196"/>
    <lineage>
        <taxon>Eukaryota</taxon>
        <taxon>Metazoa</taxon>
        <taxon>Ecdysozoa</taxon>
        <taxon>Arthropoda</taxon>
        <taxon>Hexapoda</taxon>
        <taxon>Insecta</taxon>
        <taxon>Pterygota</taxon>
        <taxon>Neoptera</taxon>
        <taxon>Paraneoptera</taxon>
        <taxon>Psocodea</taxon>
        <taxon>Troctomorpha</taxon>
        <taxon>Phthiraptera</taxon>
        <taxon>Anoplura</taxon>
        <taxon>Polyplacidae</taxon>
        <taxon>Polyplax</taxon>
    </lineage>
</organism>
<evidence type="ECO:0000313" key="3">
    <source>
        <dbReference type="Proteomes" id="UP001372834"/>
    </source>
</evidence>
<dbReference type="EMBL" id="JAWJWE010000003">
    <property type="protein sequence ID" value="KAK6638674.1"/>
    <property type="molecule type" value="Genomic_DNA"/>
</dbReference>